<gene>
    <name evidence="3" type="ORF">DW853_12440</name>
    <name evidence="4" type="ORF">DWZ78_14620</name>
</gene>
<dbReference type="Pfam" id="PF00754">
    <property type="entry name" value="F5_F8_type_C"/>
    <property type="match status" value="1"/>
</dbReference>
<dbReference type="InterPro" id="IPR032152">
    <property type="entry name" value="DUF4989"/>
</dbReference>
<sequence length="466" mass="52419">MQPNLLFGLMIYNKKRNTMLISNKYISLLLISGLMFSCQEDESLNLKDFPNNQPSFTIEGSGNSSNMNLEAIYQQDRTLQLNGETRRTYTFAIQPSPEDAVVTFTPICTNIPTDKVELSATKIVIPAGSTEASVTVGLKDDDFSFAATTLPEMTYELGVVANVTGYKIAEMAYEAKVVIKKEAFTIVTFFDGANDNSATFERTVEGDKILDSAPISYKFKIKFDKVSNHDVKCMLNYEGIPEAYLDDITVSPEEITIPAGQLESEEITWSMSDKFVLSTEDAGVFEFKVKPTFISEEKNLSVSENKGNISLRTSKSVLNIKHAVEGFDDSYKDLDRSGWEVTDFVDFQTGANGANILDDNKNTYVYYNYNDIPGSFIVDMKNEQILKGIEFQYKFYFRYWYATKNISISTSSDRNAWVNHGNVSGLPAQEFHYIQFVKPVTARYIKVSIKGYHTGGVQLSSIKMFE</sequence>
<dbReference type="Pfam" id="PF16379">
    <property type="entry name" value="DUF4989"/>
    <property type="match status" value="1"/>
</dbReference>
<evidence type="ECO:0000313" key="4">
    <source>
        <dbReference type="EMBL" id="RHM16035.1"/>
    </source>
</evidence>
<comment type="caution">
    <text evidence="3">The sequence shown here is derived from an EMBL/GenBank/DDBJ whole genome shotgun (WGS) entry which is preliminary data.</text>
</comment>
<organism evidence="3 6">
    <name type="scientific">Bacteroides stercoris</name>
    <dbReference type="NCBI Taxonomy" id="46506"/>
    <lineage>
        <taxon>Bacteria</taxon>
        <taxon>Pseudomonadati</taxon>
        <taxon>Bacteroidota</taxon>
        <taxon>Bacteroidia</taxon>
        <taxon>Bacteroidales</taxon>
        <taxon>Bacteroidaceae</taxon>
        <taxon>Bacteroides</taxon>
    </lineage>
</organism>
<evidence type="ECO:0000313" key="5">
    <source>
        <dbReference type="Proteomes" id="UP000284604"/>
    </source>
</evidence>
<dbReference type="InterPro" id="IPR008979">
    <property type="entry name" value="Galactose-bd-like_sf"/>
</dbReference>
<protein>
    <submittedName>
        <fullName evidence="3">DUF4989 domain-containing protein</fullName>
    </submittedName>
</protein>
<feature type="domain" description="F5/8 type C" evidence="1">
    <location>
        <begin position="351"/>
        <end position="455"/>
    </location>
</feature>
<dbReference type="EMBL" id="QRPN01000021">
    <property type="protein sequence ID" value="RHM16035.1"/>
    <property type="molecule type" value="Genomic_DNA"/>
</dbReference>
<dbReference type="InterPro" id="IPR000421">
    <property type="entry name" value="FA58C"/>
</dbReference>
<proteinExistence type="predicted"/>
<dbReference type="SUPFAM" id="SSF49785">
    <property type="entry name" value="Galactose-binding domain-like"/>
    <property type="match status" value="1"/>
</dbReference>
<name>A0A413ZPF7_BACSE</name>
<reference evidence="5 6" key="1">
    <citation type="submission" date="2018-08" db="EMBL/GenBank/DDBJ databases">
        <title>A genome reference for cultivated species of the human gut microbiota.</title>
        <authorList>
            <person name="Zou Y."/>
            <person name="Xue W."/>
            <person name="Luo G."/>
        </authorList>
    </citation>
    <scope>NUCLEOTIDE SEQUENCE [LARGE SCALE GENOMIC DNA]</scope>
    <source>
        <strain evidence="4 5">AF35-20</strain>
        <strain evidence="3 6">AM36-9BH</strain>
    </source>
</reference>
<dbReference type="AlphaFoldDB" id="A0A413ZPF7"/>
<evidence type="ECO:0000259" key="1">
    <source>
        <dbReference type="Pfam" id="PF00754"/>
    </source>
</evidence>
<feature type="domain" description="DUF4989" evidence="2">
    <location>
        <begin position="38"/>
        <end position="321"/>
    </location>
</feature>
<dbReference type="Gene3D" id="2.60.120.260">
    <property type="entry name" value="Galactose-binding domain-like"/>
    <property type="match status" value="1"/>
</dbReference>
<accession>A0A413ZPF7</accession>
<evidence type="ECO:0000259" key="2">
    <source>
        <dbReference type="Pfam" id="PF16379"/>
    </source>
</evidence>
<dbReference type="Proteomes" id="UP000284604">
    <property type="component" value="Unassembled WGS sequence"/>
</dbReference>
<dbReference type="Proteomes" id="UP000285305">
    <property type="component" value="Unassembled WGS sequence"/>
</dbReference>
<evidence type="ECO:0000313" key="6">
    <source>
        <dbReference type="Proteomes" id="UP000285305"/>
    </source>
</evidence>
<evidence type="ECO:0000313" key="3">
    <source>
        <dbReference type="EMBL" id="RHC28082.1"/>
    </source>
</evidence>
<dbReference type="EMBL" id="QSHQ01000026">
    <property type="protein sequence ID" value="RHC28082.1"/>
    <property type="molecule type" value="Genomic_DNA"/>
</dbReference>
<dbReference type="RefSeq" id="WP_117740665.1">
    <property type="nucleotide sequence ID" value="NZ_JAHOHV010000046.1"/>
</dbReference>